<evidence type="ECO:0000313" key="2">
    <source>
        <dbReference type="EMBL" id="WRT66547.1"/>
    </source>
</evidence>
<protein>
    <recommendedName>
        <fullName evidence="4">HTH APSES-type domain-containing protein</fullName>
    </recommendedName>
</protein>
<evidence type="ECO:0000256" key="1">
    <source>
        <dbReference type="SAM" id="MobiDB-lite"/>
    </source>
</evidence>
<accession>A0ABZ1CXR8</accession>
<feature type="region of interest" description="Disordered" evidence="1">
    <location>
        <begin position="612"/>
        <end position="666"/>
    </location>
</feature>
<feature type="region of interest" description="Disordered" evidence="1">
    <location>
        <begin position="1"/>
        <end position="126"/>
    </location>
</feature>
<keyword evidence="3" id="KW-1185">Reference proteome</keyword>
<feature type="compositionally biased region" description="Polar residues" evidence="1">
    <location>
        <begin position="1"/>
        <end position="12"/>
    </location>
</feature>
<feature type="region of interest" description="Disordered" evidence="1">
    <location>
        <begin position="279"/>
        <end position="304"/>
    </location>
</feature>
<feature type="region of interest" description="Disordered" evidence="1">
    <location>
        <begin position="192"/>
        <end position="231"/>
    </location>
</feature>
<evidence type="ECO:0000313" key="3">
    <source>
        <dbReference type="Proteomes" id="UP001329825"/>
    </source>
</evidence>
<name>A0ABZ1CXR8_9TREE</name>
<gene>
    <name evidence="2" type="ORF">IL334_003506</name>
</gene>
<sequence length="689" mass="77112">MPSSGRYPQNWSGEHPHQPIFNPYNSHKAASLPMSENTEINSSLQPRGPGKPVPPIPIRQAPHPSLRPLTNPGPFKGNRQPYLPRVGHTDTDIKNNITSNDAKKQHHRRDLTMKSQPQQEKSKLDPLANSWNGSLLIINPAGEERTQGETFQSDWSSKKLAVHSPPLDFTSRINMPSKASSDAAAIAIKGPASSFSKQSNVSKYPEPRVPPSYQRNSSTTIQTANGLPARPGQFYDTTRQPLRFGFSAPRTSNQQDYSRQTQSIPQFRTHSETRSFLSGQAGPPAIQGVNLSRNVPSSKRPRVTPHVGYINDRYLHYLQLGQSSYRNQTVFRIHTKSSASPLISTGNSSTSGFFATSKVFSHLTPKAYEALFQSHSDEETDKHEGWLKGTLMRELMIDHILCRPSKKFIDLSTIIKIKDKSSMKKSKKGEMGLESRIDSDGYWISTTRAIDWAIYEIARRLTITHITGKGEKQINLSVINAEPTASSLAEGKASIQIGKIRERRINPLICLEVNERKILSPHKLQASIQAKSKSRETSETLFWGRIFGENVEEDLIFTAEHLPFKLPAKFWRPSWQINPRLPGWLGRLRWNPATDDWETALGCLRGQISPTTTWDDQPIHSLGSQWPPSPSTSATDTPRCEDDFSSSLKIVSDEPTPDVSSSHTDRIGSFRSASFVQVQKGKQMEDLMS</sequence>
<reference evidence="2 3" key="1">
    <citation type="submission" date="2024-01" db="EMBL/GenBank/DDBJ databases">
        <title>Comparative genomics of Cryptococcus and Kwoniella reveals pathogenesis evolution and contrasting modes of karyotype evolution via chromosome fusion or intercentromeric recombination.</title>
        <authorList>
            <person name="Coelho M.A."/>
            <person name="David-Palma M."/>
            <person name="Shea T."/>
            <person name="Bowers K."/>
            <person name="McGinley-Smith S."/>
            <person name="Mohammad A.W."/>
            <person name="Gnirke A."/>
            <person name="Yurkov A.M."/>
            <person name="Nowrousian M."/>
            <person name="Sun S."/>
            <person name="Cuomo C.A."/>
            <person name="Heitman J."/>
        </authorList>
    </citation>
    <scope>NUCLEOTIDE SEQUENCE [LARGE SCALE GENOMIC DNA]</scope>
    <source>
        <strain evidence="2">CBS 11374</strain>
    </source>
</reference>
<feature type="compositionally biased region" description="Polar residues" evidence="1">
    <location>
        <begin position="193"/>
        <end position="202"/>
    </location>
</feature>
<feature type="compositionally biased region" description="Polar residues" evidence="1">
    <location>
        <begin position="213"/>
        <end position="225"/>
    </location>
</feature>
<proteinExistence type="predicted"/>
<dbReference type="RefSeq" id="XP_062791287.1">
    <property type="nucleotide sequence ID" value="XM_062935236.1"/>
</dbReference>
<dbReference type="Proteomes" id="UP001329825">
    <property type="component" value="Chromosome 4"/>
</dbReference>
<feature type="compositionally biased region" description="Polar residues" evidence="1">
    <location>
        <begin position="34"/>
        <end position="45"/>
    </location>
</feature>
<dbReference type="GeneID" id="87955637"/>
<evidence type="ECO:0008006" key="4">
    <source>
        <dbReference type="Google" id="ProtNLM"/>
    </source>
</evidence>
<dbReference type="EMBL" id="CP141884">
    <property type="protein sequence ID" value="WRT66547.1"/>
    <property type="molecule type" value="Genomic_DNA"/>
</dbReference>
<organism evidence="2 3">
    <name type="scientific">Kwoniella shivajii</name>
    <dbReference type="NCBI Taxonomy" id="564305"/>
    <lineage>
        <taxon>Eukaryota</taxon>
        <taxon>Fungi</taxon>
        <taxon>Dikarya</taxon>
        <taxon>Basidiomycota</taxon>
        <taxon>Agaricomycotina</taxon>
        <taxon>Tremellomycetes</taxon>
        <taxon>Tremellales</taxon>
        <taxon>Cryptococcaceae</taxon>
        <taxon>Kwoniella</taxon>
    </lineage>
</organism>